<dbReference type="Gene3D" id="3.30.40.10">
    <property type="entry name" value="Zinc/RING finger domain, C3HC4 (zinc finger)"/>
    <property type="match status" value="1"/>
</dbReference>
<dbReference type="PANTHER" id="PTHR22635">
    <property type="entry name" value="RING FINGER PROTEIN 207"/>
    <property type="match status" value="1"/>
</dbReference>
<dbReference type="GO" id="GO:0048471">
    <property type="term" value="C:perinuclear region of cytoplasm"/>
    <property type="evidence" value="ECO:0007669"/>
    <property type="project" value="TreeGrafter"/>
</dbReference>
<dbReference type="InterPro" id="IPR013083">
    <property type="entry name" value="Znf_RING/FYVE/PHD"/>
</dbReference>
<dbReference type="PROSITE" id="PS50089">
    <property type="entry name" value="ZF_RING_2"/>
    <property type="match status" value="1"/>
</dbReference>
<sequence>MAGEIFTNLDNLFNVDCANVHPLVCHMCHEQYRSPCLLDCYHIFCARCLRGRINDNRLSCPLCGGQHSDPVLARSGQGRPEWLEQLQGPQRSTRPASSSNTSHKAYCYLAPVPAA</sequence>
<dbReference type="PANTHER" id="PTHR22635:SF0">
    <property type="entry name" value="RING FINGER PROTEIN 207"/>
    <property type="match status" value="1"/>
</dbReference>
<dbReference type="GO" id="GO:0030544">
    <property type="term" value="F:Hsp70 protein binding"/>
    <property type="evidence" value="ECO:0007669"/>
    <property type="project" value="InterPro"/>
</dbReference>
<dbReference type="SMART" id="SM00184">
    <property type="entry name" value="RING"/>
    <property type="match status" value="1"/>
</dbReference>
<protein>
    <recommendedName>
        <fullName evidence="5">RING-type domain-containing protein</fullName>
    </recommendedName>
</protein>
<dbReference type="Pfam" id="PF00097">
    <property type="entry name" value="zf-C3HC4"/>
    <property type="match status" value="1"/>
</dbReference>
<comment type="caution">
    <text evidence="6">The sequence shown here is derived from an EMBL/GenBank/DDBJ whole genome shotgun (WGS) entry which is preliminary data.</text>
</comment>
<keyword evidence="7" id="KW-1185">Reference proteome</keyword>
<dbReference type="InterPro" id="IPR018957">
    <property type="entry name" value="Znf_C3HC4_RING-type"/>
</dbReference>
<keyword evidence="3" id="KW-0862">Zinc</keyword>
<keyword evidence="2 4" id="KW-0863">Zinc-finger</keyword>
<evidence type="ECO:0000313" key="7">
    <source>
        <dbReference type="Proteomes" id="UP000518266"/>
    </source>
</evidence>
<organism evidence="6 7">
    <name type="scientific">Dissostichus mawsoni</name>
    <name type="common">Antarctic cod</name>
    <dbReference type="NCBI Taxonomy" id="36200"/>
    <lineage>
        <taxon>Eukaryota</taxon>
        <taxon>Metazoa</taxon>
        <taxon>Chordata</taxon>
        <taxon>Craniata</taxon>
        <taxon>Vertebrata</taxon>
        <taxon>Euteleostomi</taxon>
        <taxon>Actinopterygii</taxon>
        <taxon>Neopterygii</taxon>
        <taxon>Teleostei</taxon>
        <taxon>Neoteleostei</taxon>
        <taxon>Acanthomorphata</taxon>
        <taxon>Eupercaria</taxon>
        <taxon>Perciformes</taxon>
        <taxon>Notothenioidei</taxon>
        <taxon>Nototheniidae</taxon>
        <taxon>Dissostichus</taxon>
    </lineage>
</organism>
<dbReference type="GO" id="GO:1901207">
    <property type="term" value="P:regulation of heart looping"/>
    <property type="evidence" value="ECO:0007669"/>
    <property type="project" value="TreeGrafter"/>
</dbReference>
<evidence type="ECO:0000313" key="6">
    <source>
        <dbReference type="EMBL" id="KAF3856694.1"/>
    </source>
</evidence>
<dbReference type="EMBL" id="JAAKFY010000006">
    <property type="protein sequence ID" value="KAF3856694.1"/>
    <property type="molecule type" value="Genomic_DNA"/>
</dbReference>
<dbReference type="SUPFAM" id="SSF57850">
    <property type="entry name" value="RING/U-box"/>
    <property type="match status" value="1"/>
</dbReference>
<dbReference type="GO" id="GO:0055117">
    <property type="term" value="P:regulation of cardiac muscle contraction"/>
    <property type="evidence" value="ECO:0007669"/>
    <property type="project" value="TreeGrafter"/>
</dbReference>
<keyword evidence="1" id="KW-0479">Metal-binding</keyword>
<proteinExistence type="predicted"/>
<dbReference type="InterPro" id="IPR017907">
    <property type="entry name" value="Znf_RING_CS"/>
</dbReference>
<evidence type="ECO:0000256" key="4">
    <source>
        <dbReference type="PROSITE-ProRule" id="PRU00175"/>
    </source>
</evidence>
<dbReference type="InterPro" id="IPR001841">
    <property type="entry name" value="Znf_RING"/>
</dbReference>
<dbReference type="PROSITE" id="PS00518">
    <property type="entry name" value="ZF_RING_1"/>
    <property type="match status" value="1"/>
</dbReference>
<evidence type="ECO:0000256" key="2">
    <source>
        <dbReference type="ARBA" id="ARBA00022771"/>
    </source>
</evidence>
<feature type="domain" description="RING-type" evidence="5">
    <location>
        <begin position="25"/>
        <end position="63"/>
    </location>
</feature>
<dbReference type="GO" id="GO:0044325">
    <property type="term" value="F:transmembrane transporter binding"/>
    <property type="evidence" value="ECO:0007669"/>
    <property type="project" value="TreeGrafter"/>
</dbReference>
<dbReference type="AlphaFoldDB" id="A0A7J5Z4G9"/>
<gene>
    <name evidence="6" type="ORF">F7725_017417</name>
</gene>
<dbReference type="InterPro" id="IPR039320">
    <property type="entry name" value="RNF207"/>
</dbReference>
<dbReference type="GO" id="GO:0008270">
    <property type="term" value="F:zinc ion binding"/>
    <property type="evidence" value="ECO:0007669"/>
    <property type="project" value="UniProtKB-KW"/>
</dbReference>
<evidence type="ECO:0000256" key="1">
    <source>
        <dbReference type="ARBA" id="ARBA00022723"/>
    </source>
</evidence>
<evidence type="ECO:0000256" key="3">
    <source>
        <dbReference type="ARBA" id="ARBA00022833"/>
    </source>
</evidence>
<name>A0A7J5Z4G9_DISMA</name>
<evidence type="ECO:0000259" key="5">
    <source>
        <dbReference type="PROSITE" id="PS50089"/>
    </source>
</evidence>
<dbReference type="Proteomes" id="UP000518266">
    <property type="component" value="Unassembled WGS sequence"/>
</dbReference>
<dbReference type="OrthoDB" id="9049620at2759"/>
<reference evidence="6 7" key="1">
    <citation type="submission" date="2020-03" db="EMBL/GenBank/DDBJ databases">
        <title>Dissostichus mawsoni Genome sequencing and assembly.</title>
        <authorList>
            <person name="Park H."/>
        </authorList>
    </citation>
    <scope>NUCLEOTIDE SEQUENCE [LARGE SCALE GENOMIC DNA]</scope>
    <source>
        <strain evidence="6">DM0001</strain>
        <tissue evidence="6">Muscle</tissue>
    </source>
</reference>
<accession>A0A7J5Z4G9</accession>